<dbReference type="Proteomes" id="UP000789405">
    <property type="component" value="Unassembled WGS sequence"/>
</dbReference>
<proteinExistence type="predicted"/>
<comment type="caution">
    <text evidence="1">The sequence shown here is derived from an EMBL/GenBank/DDBJ whole genome shotgun (WGS) entry which is preliminary data.</text>
</comment>
<feature type="non-terminal residue" evidence="1">
    <location>
        <position position="1"/>
    </location>
</feature>
<dbReference type="EMBL" id="CAJVPY010021022">
    <property type="protein sequence ID" value="CAG8778004.1"/>
    <property type="molecule type" value="Genomic_DNA"/>
</dbReference>
<organism evidence="1 2">
    <name type="scientific">Dentiscutata erythropus</name>
    <dbReference type="NCBI Taxonomy" id="1348616"/>
    <lineage>
        <taxon>Eukaryota</taxon>
        <taxon>Fungi</taxon>
        <taxon>Fungi incertae sedis</taxon>
        <taxon>Mucoromycota</taxon>
        <taxon>Glomeromycotina</taxon>
        <taxon>Glomeromycetes</taxon>
        <taxon>Diversisporales</taxon>
        <taxon>Gigasporaceae</taxon>
        <taxon>Dentiscutata</taxon>
    </lineage>
</organism>
<name>A0A9N9P100_9GLOM</name>
<keyword evidence="2" id="KW-1185">Reference proteome</keyword>
<dbReference type="AlphaFoldDB" id="A0A9N9P100"/>
<gene>
    <name evidence="1" type="ORF">DERYTH_LOCUS19336</name>
</gene>
<evidence type="ECO:0000313" key="1">
    <source>
        <dbReference type="EMBL" id="CAG8778004.1"/>
    </source>
</evidence>
<protein>
    <submittedName>
        <fullName evidence="1">20915_t:CDS:1</fullName>
    </submittedName>
</protein>
<reference evidence="1" key="1">
    <citation type="submission" date="2021-06" db="EMBL/GenBank/DDBJ databases">
        <authorList>
            <person name="Kallberg Y."/>
            <person name="Tangrot J."/>
            <person name="Rosling A."/>
        </authorList>
    </citation>
    <scope>NUCLEOTIDE SEQUENCE</scope>
    <source>
        <strain evidence="1">MA453B</strain>
    </source>
</reference>
<evidence type="ECO:0000313" key="2">
    <source>
        <dbReference type="Proteomes" id="UP000789405"/>
    </source>
</evidence>
<accession>A0A9N9P100</accession>
<sequence>IMAKFMNPNKIITSVILPPRVVLTAALPPRNTSTATSSRKYKLILSNDD</sequence>